<evidence type="ECO:0000313" key="2">
    <source>
        <dbReference type="EMBL" id="GBP75403.1"/>
    </source>
</evidence>
<name>A0A4C1YJF5_EUMVA</name>
<proteinExistence type="predicted"/>
<gene>
    <name evidence="2" type="ORF">EVAR_54496_1</name>
</gene>
<evidence type="ECO:0000313" key="3">
    <source>
        <dbReference type="Proteomes" id="UP000299102"/>
    </source>
</evidence>
<accession>A0A4C1YJF5</accession>
<sequence>MKYAGSPLLYPPPSPPRFCLRHCGAFVTEFRRQSFVRCSAREKGRKAVGPGRCDVPTTPGQRDVGGEKPSRSEITFHQRSYTAGGRVARDILHRRDVFKTSPHVDSPVRRVLSLLCSRLKYGRIFSRRAIGRGGCSAAPAGTQLTKRNKQVSPCPLAVPTTHTQGDAGEYAPSIGSFPETPARIDIQFLELPAVGCMLHVVNACRRRASNY</sequence>
<organism evidence="2 3">
    <name type="scientific">Eumeta variegata</name>
    <name type="common">Bagworm moth</name>
    <name type="synonym">Eumeta japonica</name>
    <dbReference type="NCBI Taxonomy" id="151549"/>
    <lineage>
        <taxon>Eukaryota</taxon>
        <taxon>Metazoa</taxon>
        <taxon>Ecdysozoa</taxon>
        <taxon>Arthropoda</taxon>
        <taxon>Hexapoda</taxon>
        <taxon>Insecta</taxon>
        <taxon>Pterygota</taxon>
        <taxon>Neoptera</taxon>
        <taxon>Endopterygota</taxon>
        <taxon>Lepidoptera</taxon>
        <taxon>Glossata</taxon>
        <taxon>Ditrysia</taxon>
        <taxon>Tineoidea</taxon>
        <taxon>Psychidae</taxon>
        <taxon>Oiketicinae</taxon>
        <taxon>Eumeta</taxon>
    </lineage>
</organism>
<dbReference type="Proteomes" id="UP000299102">
    <property type="component" value="Unassembled WGS sequence"/>
</dbReference>
<dbReference type="AlphaFoldDB" id="A0A4C1YJF5"/>
<feature type="region of interest" description="Disordered" evidence="1">
    <location>
        <begin position="47"/>
        <end position="69"/>
    </location>
</feature>
<protein>
    <submittedName>
        <fullName evidence="2">Uncharacterized protein</fullName>
    </submittedName>
</protein>
<comment type="caution">
    <text evidence="2">The sequence shown here is derived from an EMBL/GenBank/DDBJ whole genome shotgun (WGS) entry which is preliminary data.</text>
</comment>
<evidence type="ECO:0000256" key="1">
    <source>
        <dbReference type="SAM" id="MobiDB-lite"/>
    </source>
</evidence>
<dbReference type="EMBL" id="BGZK01001248">
    <property type="protein sequence ID" value="GBP75403.1"/>
    <property type="molecule type" value="Genomic_DNA"/>
</dbReference>
<keyword evidence="3" id="KW-1185">Reference proteome</keyword>
<reference evidence="2 3" key="1">
    <citation type="journal article" date="2019" name="Commun. Biol.">
        <title>The bagworm genome reveals a unique fibroin gene that provides high tensile strength.</title>
        <authorList>
            <person name="Kono N."/>
            <person name="Nakamura H."/>
            <person name="Ohtoshi R."/>
            <person name="Tomita M."/>
            <person name="Numata K."/>
            <person name="Arakawa K."/>
        </authorList>
    </citation>
    <scope>NUCLEOTIDE SEQUENCE [LARGE SCALE GENOMIC DNA]</scope>
</reference>